<reference evidence="1 2" key="1">
    <citation type="submission" date="2023-10" db="EMBL/GenBank/DDBJ databases">
        <title>Draft genome sequence of Xylaria bambusicola isolate GMP-LS, the root and basal stem rot pathogen of sugarcane in Indonesia.</title>
        <authorList>
            <person name="Selvaraj P."/>
            <person name="Muralishankar V."/>
            <person name="Muruganantham S."/>
            <person name="Sp S."/>
            <person name="Haryani S."/>
            <person name="Lau K.J.X."/>
            <person name="Naqvi N.I."/>
        </authorList>
    </citation>
    <scope>NUCLEOTIDE SEQUENCE [LARGE SCALE GENOMIC DNA]</scope>
    <source>
        <strain evidence="1">GMP-LS</strain>
    </source>
</reference>
<keyword evidence="2" id="KW-1185">Reference proteome</keyword>
<dbReference type="AlphaFoldDB" id="A0AAN7UZ14"/>
<accession>A0AAN7UZ14</accession>
<name>A0AAN7UZ14_9PEZI</name>
<comment type="caution">
    <text evidence="1">The sequence shown here is derived from an EMBL/GenBank/DDBJ whole genome shotgun (WGS) entry which is preliminary data.</text>
</comment>
<protein>
    <submittedName>
        <fullName evidence="1">Uncharacterized protein</fullName>
    </submittedName>
</protein>
<organism evidence="1 2">
    <name type="scientific">Xylaria bambusicola</name>
    <dbReference type="NCBI Taxonomy" id="326684"/>
    <lineage>
        <taxon>Eukaryota</taxon>
        <taxon>Fungi</taxon>
        <taxon>Dikarya</taxon>
        <taxon>Ascomycota</taxon>
        <taxon>Pezizomycotina</taxon>
        <taxon>Sordariomycetes</taxon>
        <taxon>Xylariomycetidae</taxon>
        <taxon>Xylariales</taxon>
        <taxon>Xylariaceae</taxon>
        <taxon>Xylaria</taxon>
    </lineage>
</organism>
<proteinExistence type="predicted"/>
<evidence type="ECO:0000313" key="1">
    <source>
        <dbReference type="EMBL" id="KAK5635411.1"/>
    </source>
</evidence>
<sequence length="65" mass="6888">MAVCVDESGCDDLMGAIHDLGVSGYIFRVSFIEETSNTVIGDEQGAVPYDIQKFAVFIKGNDGAA</sequence>
<evidence type="ECO:0000313" key="2">
    <source>
        <dbReference type="Proteomes" id="UP001305414"/>
    </source>
</evidence>
<dbReference type="Proteomes" id="UP001305414">
    <property type="component" value="Unassembled WGS sequence"/>
</dbReference>
<dbReference type="EMBL" id="JAWHQM010000052">
    <property type="protein sequence ID" value="KAK5635411.1"/>
    <property type="molecule type" value="Genomic_DNA"/>
</dbReference>
<gene>
    <name evidence="1" type="ORF">RRF57_011123</name>
</gene>